<dbReference type="InterPro" id="IPR007304">
    <property type="entry name" value="TAP46-like"/>
</dbReference>
<dbReference type="STRING" id="1147741.A0A0R3RKW2"/>
<organism evidence="1 2">
    <name type="scientific">Elaeophora elaphi</name>
    <dbReference type="NCBI Taxonomy" id="1147741"/>
    <lineage>
        <taxon>Eukaryota</taxon>
        <taxon>Metazoa</taxon>
        <taxon>Ecdysozoa</taxon>
        <taxon>Nematoda</taxon>
        <taxon>Chromadorea</taxon>
        <taxon>Rhabditida</taxon>
        <taxon>Spirurina</taxon>
        <taxon>Spiruromorpha</taxon>
        <taxon>Filarioidea</taxon>
        <taxon>Onchocercidae</taxon>
        <taxon>Elaeophora</taxon>
    </lineage>
</organism>
<dbReference type="PANTHER" id="PTHR10933">
    <property type="entry name" value="IMMUNOGLOBULIN-BINDING PROTEIN 1"/>
    <property type="match status" value="1"/>
</dbReference>
<dbReference type="Gene3D" id="1.25.40.540">
    <property type="entry name" value="TAP42-like family"/>
    <property type="match status" value="1"/>
</dbReference>
<dbReference type="GO" id="GO:0051721">
    <property type="term" value="F:protein phosphatase 2A binding"/>
    <property type="evidence" value="ECO:0007669"/>
    <property type="project" value="TreeGrafter"/>
</dbReference>
<keyword evidence="1" id="KW-1185">Reference proteome</keyword>
<dbReference type="AlphaFoldDB" id="A0A0R3RKW2"/>
<evidence type="ECO:0000313" key="1">
    <source>
        <dbReference type="Proteomes" id="UP000050640"/>
    </source>
</evidence>
<sequence>MNDIGHNGISLRHEFEFCEDIIKQLESGKHSTKDMQDQLKQCEEKLKLLTKEVSARSLFSNNESVDELPTSSLNYLFLPYYLATVTQNIIVEPEERLSSLDCAKIYLQDFLGRLKSYNIIDSDLSGTIENNGGEETEKLKHDIDLSKQRELKLHRFQRKKELEKFVKNLESELCSDIDDDGLMVSMIPY</sequence>
<dbReference type="InterPro" id="IPR038511">
    <property type="entry name" value="TAP42/TAP46-like_sf"/>
</dbReference>
<reference evidence="2" key="1">
    <citation type="submission" date="2017-02" db="UniProtKB">
        <authorList>
            <consortium name="WormBaseParasite"/>
        </authorList>
    </citation>
    <scope>IDENTIFICATION</scope>
</reference>
<proteinExistence type="predicted"/>
<dbReference type="GO" id="GO:0009966">
    <property type="term" value="P:regulation of signal transduction"/>
    <property type="evidence" value="ECO:0007669"/>
    <property type="project" value="InterPro"/>
</dbReference>
<name>A0A0R3RKW2_9BILA</name>
<dbReference type="PANTHER" id="PTHR10933:SF9">
    <property type="entry name" value="IMMUNOGLOBULIN-BINDING PROTEIN 1"/>
    <property type="match status" value="1"/>
</dbReference>
<dbReference type="WBParaSite" id="EEL_0000212101-mRNA-1">
    <property type="protein sequence ID" value="EEL_0000212101-mRNA-1"/>
    <property type="gene ID" value="EEL_0000212101"/>
</dbReference>
<dbReference type="Pfam" id="PF04177">
    <property type="entry name" value="TAP42"/>
    <property type="match status" value="1"/>
</dbReference>
<dbReference type="Proteomes" id="UP000050640">
    <property type="component" value="Unplaced"/>
</dbReference>
<dbReference type="GO" id="GO:0035303">
    <property type="term" value="P:regulation of dephosphorylation"/>
    <property type="evidence" value="ECO:0007669"/>
    <property type="project" value="TreeGrafter"/>
</dbReference>
<dbReference type="GO" id="GO:0005829">
    <property type="term" value="C:cytosol"/>
    <property type="evidence" value="ECO:0007669"/>
    <property type="project" value="TreeGrafter"/>
</dbReference>
<protein>
    <submittedName>
        <fullName evidence="2">Mediator complex subunit 9</fullName>
    </submittedName>
</protein>
<evidence type="ECO:0000313" key="2">
    <source>
        <dbReference type="WBParaSite" id="EEL_0000212101-mRNA-1"/>
    </source>
</evidence>
<accession>A0A0R3RKW2</accession>